<comment type="caution">
    <text evidence="15">The sequence shown here is derived from an EMBL/GenBank/DDBJ whole genome shotgun (WGS) entry which is preliminary data.</text>
</comment>
<dbReference type="EMBL" id="JAFHAP010000001">
    <property type="protein sequence ID" value="MBN2908055.1"/>
    <property type="molecule type" value="Genomic_DNA"/>
</dbReference>
<evidence type="ECO:0000256" key="12">
    <source>
        <dbReference type="ARBA" id="ARBA00025198"/>
    </source>
</evidence>
<keyword evidence="8 13" id="KW-0406">Ion transport</keyword>
<evidence type="ECO:0000256" key="4">
    <source>
        <dbReference type="ARBA" id="ARBA00022547"/>
    </source>
</evidence>
<keyword evidence="11 13" id="KW-0066">ATP synthesis</keyword>
<protein>
    <recommendedName>
        <fullName evidence="13">ATP synthase subunit c</fullName>
    </recommendedName>
    <alternativeName>
        <fullName evidence="13">ATP synthase F(0) sector subunit c</fullName>
    </alternativeName>
    <alternativeName>
        <fullName evidence="13">F-type ATPase subunit c</fullName>
        <shortName evidence="13">F-ATPase subunit c</shortName>
    </alternativeName>
    <alternativeName>
        <fullName evidence="13">Lipid-binding protein</fullName>
    </alternativeName>
</protein>
<name>A0ABS2WFF9_9BACL</name>
<evidence type="ECO:0000256" key="9">
    <source>
        <dbReference type="ARBA" id="ARBA00023121"/>
    </source>
</evidence>
<dbReference type="InterPro" id="IPR000454">
    <property type="entry name" value="ATP_synth_F0_csu"/>
</dbReference>
<reference evidence="15" key="1">
    <citation type="journal article" date="2024" name="Int. J. Syst. Evol. Microbiol.">
        <title>Polycladomyces zharkentensis sp. nov., a novel thermophilic cellulose- and starch-degrading member of the Bacillota from a geothermal aquifer in Kazakhstan.</title>
        <authorList>
            <person name="Mashzhan A."/>
            <person name="Kistaubayeva A."/>
            <person name="Javier-Lopez R."/>
            <person name="Bissenova U."/>
            <person name="Bissenbay A."/>
            <person name="Birkeland N.K."/>
        </authorList>
    </citation>
    <scope>NUCLEOTIDE SEQUENCE</scope>
    <source>
        <strain evidence="15">ZKZ2T</strain>
    </source>
</reference>
<feature type="transmembrane region" description="Helical" evidence="13">
    <location>
        <begin position="46"/>
        <end position="70"/>
    </location>
</feature>
<keyword evidence="5 13" id="KW-0812">Transmembrane</keyword>
<dbReference type="Gene3D" id="1.20.20.10">
    <property type="entry name" value="F1F0 ATP synthase subunit C"/>
    <property type="match status" value="1"/>
</dbReference>
<evidence type="ECO:0000256" key="5">
    <source>
        <dbReference type="ARBA" id="ARBA00022692"/>
    </source>
</evidence>
<dbReference type="InterPro" id="IPR035921">
    <property type="entry name" value="F/V-ATP_Csub_sf"/>
</dbReference>
<keyword evidence="6 13" id="KW-0375">Hydrogen ion transport</keyword>
<comment type="function">
    <text evidence="13">Key component of the F(0) channel; it plays a direct role in translocation across the membrane. A homomeric c-ring of between 10-14 subunits forms the central stalk rotor element with the F(1) delta and epsilon subunits.</text>
</comment>
<comment type="caution">
    <text evidence="13">Lacks conserved residue(s) required for the propagation of feature annotation.</text>
</comment>
<keyword evidence="3 13" id="KW-0813">Transport</keyword>
<comment type="function">
    <text evidence="12 13">F(1)F(0) ATP synthase produces ATP from ADP in the presence of a proton or sodium gradient. F-type ATPases consist of two structural domains, F(1) containing the extramembraneous catalytic core and F(0) containing the membrane proton channel, linked together by a central stalk and a peripheral stalk. During catalysis, ATP synthesis in the catalytic domain of F(1) is coupled via a rotary mechanism of the central stalk subunits to proton translocation.</text>
</comment>
<dbReference type="Pfam" id="PF00137">
    <property type="entry name" value="ATP-synt_C"/>
    <property type="match status" value="1"/>
</dbReference>
<dbReference type="HAMAP" id="MF_01396">
    <property type="entry name" value="ATP_synth_c_bact"/>
    <property type="match status" value="1"/>
</dbReference>
<dbReference type="InterPro" id="IPR005953">
    <property type="entry name" value="ATP_synth_csu_bac/chlpt"/>
</dbReference>
<dbReference type="RefSeq" id="WP_205492204.1">
    <property type="nucleotide sequence ID" value="NZ_JAFHAP010000001.1"/>
</dbReference>
<accession>A0ABS2WFF9</accession>
<evidence type="ECO:0000256" key="8">
    <source>
        <dbReference type="ARBA" id="ARBA00023065"/>
    </source>
</evidence>
<evidence type="ECO:0000256" key="3">
    <source>
        <dbReference type="ARBA" id="ARBA00022448"/>
    </source>
</evidence>
<dbReference type="NCBIfam" id="TIGR01260">
    <property type="entry name" value="ATP_synt_c"/>
    <property type="match status" value="1"/>
</dbReference>
<proteinExistence type="inferred from homology"/>
<evidence type="ECO:0000256" key="7">
    <source>
        <dbReference type="ARBA" id="ARBA00022989"/>
    </source>
</evidence>
<dbReference type="Proteomes" id="UP001177120">
    <property type="component" value="Unassembled WGS sequence"/>
</dbReference>
<evidence type="ECO:0000256" key="2">
    <source>
        <dbReference type="ARBA" id="ARBA00006704"/>
    </source>
</evidence>
<organism evidence="15 16">
    <name type="scientific">Polycladomyces zharkentensis</name>
    <dbReference type="NCBI Taxonomy" id="2807616"/>
    <lineage>
        <taxon>Bacteria</taxon>
        <taxon>Bacillati</taxon>
        <taxon>Bacillota</taxon>
        <taxon>Bacilli</taxon>
        <taxon>Bacillales</taxon>
        <taxon>Thermoactinomycetaceae</taxon>
        <taxon>Polycladomyces</taxon>
    </lineage>
</organism>
<dbReference type="CDD" id="cd18185">
    <property type="entry name" value="ATP-synt_Fo_c_ATPE"/>
    <property type="match status" value="1"/>
</dbReference>
<comment type="subcellular location">
    <subcellularLocation>
        <location evidence="13">Cell membrane</location>
        <topology evidence="13">Multi-pass membrane protein</topology>
    </subcellularLocation>
    <subcellularLocation>
        <location evidence="1">Membrane</location>
        <topology evidence="1">Multi-pass membrane protein</topology>
    </subcellularLocation>
</comment>
<evidence type="ECO:0000313" key="15">
    <source>
        <dbReference type="EMBL" id="MBN2908055.1"/>
    </source>
</evidence>
<keyword evidence="9 13" id="KW-0446">Lipid-binding</keyword>
<feature type="site" description="Reversibly protonated during proton transport" evidence="13">
    <location>
        <position position="52"/>
    </location>
</feature>
<evidence type="ECO:0000256" key="6">
    <source>
        <dbReference type="ARBA" id="ARBA00022781"/>
    </source>
</evidence>
<keyword evidence="13" id="KW-1003">Cell membrane</keyword>
<dbReference type="PRINTS" id="PR00124">
    <property type="entry name" value="ATPASEC"/>
</dbReference>
<keyword evidence="10 13" id="KW-0472">Membrane</keyword>
<sequence>MLMIAAAIMLGLAAFGASIGNALVYSRYLEGMVRQPEAKLFGPMVLGIAFVEALPVISVAFGIMVLFGILGK</sequence>
<evidence type="ECO:0000256" key="11">
    <source>
        <dbReference type="ARBA" id="ARBA00023310"/>
    </source>
</evidence>
<evidence type="ECO:0000259" key="14">
    <source>
        <dbReference type="Pfam" id="PF00137"/>
    </source>
</evidence>
<evidence type="ECO:0000256" key="10">
    <source>
        <dbReference type="ARBA" id="ARBA00023136"/>
    </source>
</evidence>
<dbReference type="InterPro" id="IPR038662">
    <property type="entry name" value="ATP_synth_F0_csu_sf"/>
</dbReference>
<gene>
    <name evidence="13 15" type="primary">atpE</name>
    <name evidence="15" type="ORF">JQC72_00770</name>
</gene>
<evidence type="ECO:0000313" key="16">
    <source>
        <dbReference type="Proteomes" id="UP001177120"/>
    </source>
</evidence>
<dbReference type="SUPFAM" id="SSF81333">
    <property type="entry name" value="F1F0 ATP synthase subunit C"/>
    <property type="match status" value="1"/>
</dbReference>
<comment type="similarity">
    <text evidence="2 13">Belongs to the ATPase C chain family.</text>
</comment>
<keyword evidence="4 13" id="KW-0138">CF(0)</keyword>
<dbReference type="InterPro" id="IPR002379">
    <property type="entry name" value="ATPase_proteolipid_c-like_dom"/>
</dbReference>
<evidence type="ECO:0000256" key="13">
    <source>
        <dbReference type="HAMAP-Rule" id="MF_01396"/>
    </source>
</evidence>
<keyword evidence="7 13" id="KW-1133">Transmembrane helix</keyword>
<feature type="domain" description="V-ATPase proteolipid subunit C-like" evidence="14">
    <location>
        <begin position="4"/>
        <end position="64"/>
    </location>
</feature>
<keyword evidence="16" id="KW-1185">Reference proteome</keyword>
<evidence type="ECO:0000256" key="1">
    <source>
        <dbReference type="ARBA" id="ARBA00004141"/>
    </source>
</evidence>